<evidence type="ECO:0000313" key="2">
    <source>
        <dbReference type="Proteomes" id="UP000887566"/>
    </source>
</evidence>
<dbReference type="WBParaSite" id="PSAMB.scaffold68size88002.g1386.t1">
    <property type="protein sequence ID" value="PSAMB.scaffold68size88002.g1386.t1"/>
    <property type="gene ID" value="PSAMB.scaffold68size88002.g1386"/>
</dbReference>
<dbReference type="Proteomes" id="UP000887566">
    <property type="component" value="Unplaced"/>
</dbReference>
<sequence>MAVCLGGVAQSSVLTGRALDRACPRNTALGIGRFAYHSSRRSFTFGPVGLGRVASRKQRGNCTNNRASTISRGSVAAAEDGQPGAKNAGEDDRRRTRRVTMARHAHCSIEGTAGQGRCVSTYLDWRWPGRRRRHSPFLLPLLLAAQSTRRADKALPVHAAIGVDRRAIGMCGRRADSPLRQTGVPGCAPRFPRERRCTRSIRGGPPPNQPFPRVYSSTRTRFLSTDPYSSPHILSAPLARRENRQRNKRTEFTKFAPICQQVAVSGANNRPLLTRYPQRCSIAEVTGCTMSRKV</sequence>
<keyword evidence="2" id="KW-1185">Reference proteome</keyword>
<feature type="compositionally biased region" description="Polar residues" evidence="1">
    <location>
        <begin position="60"/>
        <end position="72"/>
    </location>
</feature>
<reference evidence="3" key="1">
    <citation type="submission" date="2022-11" db="UniProtKB">
        <authorList>
            <consortium name="WormBaseParasite"/>
        </authorList>
    </citation>
    <scope>IDENTIFICATION</scope>
</reference>
<accession>A0A914X8R5</accession>
<evidence type="ECO:0000313" key="3">
    <source>
        <dbReference type="WBParaSite" id="PSAMB.scaffold68size88002.g1386.t1"/>
    </source>
</evidence>
<feature type="region of interest" description="Disordered" evidence="1">
    <location>
        <begin position="56"/>
        <end position="95"/>
    </location>
</feature>
<protein>
    <submittedName>
        <fullName evidence="3">Uncharacterized protein</fullName>
    </submittedName>
</protein>
<proteinExistence type="predicted"/>
<organism evidence="2 3">
    <name type="scientific">Plectus sambesii</name>
    <dbReference type="NCBI Taxonomy" id="2011161"/>
    <lineage>
        <taxon>Eukaryota</taxon>
        <taxon>Metazoa</taxon>
        <taxon>Ecdysozoa</taxon>
        <taxon>Nematoda</taxon>
        <taxon>Chromadorea</taxon>
        <taxon>Plectida</taxon>
        <taxon>Plectina</taxon>
        <taxon>Plectoidea</taxon>
        <taxon>Plectidae</taxon>
        <taxon>Plectus</taxon>
    </lineage>
</organism>
<evidence type="ECO:0000256" key="1">
    <source>
        <dbReference type="SAM" id="MobiDB-lite"/>
    </source>
</evidence>
<dbReference type="AlphaFoldDB" id="A0A914X8R5"/>
<name>A0A914X8R5_9BILA</name>